<evidence type="ECO:0000256" key="3">
    <source>
        <dbReference type="ARBA" id="ARBA00022643"/>
    </source>
</evidence>
<feature type="domain" description="2Fe-2S ferredoxin-type" evidence="9">
    <location>
        <begin position="238"/>
        <end position="320"/>
    </location>
</feature>
<dbReference type="InterPro" id="IPR050415">
    <property type="entry name" value="MRET"/>
</dbReference>
<dbReference type="SUPFAM" id="SSF54292">
    <property type="entry name" value="2Fe-2S ferredoxin-like"/>
    <property type="match status" value="1"/>
</dbReference>
<name>A0A372EG36_9BURK</name>
<dbReference type="CDD" id="cd00207">
    <property type="entry name" value="fer2"/>
    <property type="match status" value="1"/>
</dbReference>
<evidence type="ECO:0000256" key="7">
    <source>
        <dbReference type="ARBA" id="ARBA00023004"/>
    </source>
</evidence>
<evidence type="ECO:0000256" key="2">
    <source>
        <dbReference type="ARBA" id="ARBA00022630"/>
    </source>
</evidence>
<evidence type="ECO:0000256" key="4">
    <source>
        <dbReference type="ARBA" id="ARBA00022714"/>
    </source>
</evidence>
<sequence length="320" mass="34571">MKLRVRSITHEAEGILSFDLVDPAGAPLPAFEAGAHLDVRVPGTSMSRRYSLCGPTGDTRRWRIAVLRVAHSRGGSRAMHERVRPGDLLEVSGPHNFFPLQEQAERSLLLAGGIGVTPLLAMLHRLRALGRPVVLHYCAQSPERTAFRELLEPLVGEGLVHFHHDNGDPRTGLDIEALLRQAPDGTHLYYCGPGGFMQAVQRASAHWPEGSVHCEYFGAVPAAPAPSAAPGAGDGDGVPVRLLRSDRTLRVRPAQTLLQALREAGVDCPSSCEAGVCGTCQVAYRDGTPEHNDLILSEEERASQVLVCCARAREPFSLDI</sequence>
<evidence type="ECO:0000313" key="11">
    <source>
        <dbReference type="EMBL" id="RFP77401.1"/>
    </source>
</evidence>
<keyword evidence="3" id="KW-0288">FMN</keyword>
<dbReference type="EMBL" id="QVLS01000011">
    <property type="protein sequence ID" value="RFP77401.1"/>
    <property type="molecule type" value="Genomic_DNA"/>
</dbReference>
<comment type="cofactor">
    <cofactor evidence="1">
        <name>FMN</name>
        <dbReference type="ChEBI" id="CHEBI:58210"/>
    </cofactor>
</comment>
<dbReference type="Gene3D" id="2.40.30.10">
    <property type="entry name" value="Translation factors"/>
    <property type="match status" value="1"/>
</dbReference>
<evidence type="ECO:0000256" key="6">
    <source>
        <dbReference type="ARBA" id="ARBA00023002"/>
    </source>
</evidence>
<dbReference type="CDD" id="cd06185">
    <property type="entry name" value="PDR_like"/>
    <property type="match status" value="1"/>
</dbReference>
<dbReference type="GO" id="GO:0051537">
    <property type="term" value="F:2 iron, 2 sulfur cluster binding"/>
    <property type="evidence" value="ECO:0007669"/>
    <property type="project" value="UniProtKB-KW"/>
</dbReference>
<dbReference type="PRINTS" id="PR00409">
    <property type="entry name" value="PHDIOXRDTASE"/>
</dbReference>
<comment type="caution">
    <text evidence="11">The sequence shown here is derived from an EMBL/GenBank/DDBJ whole genome shotgun (WGS) entry which is preliminary data.</text>
</comment>
<feature type="domain" description="FAD-binding FR-type" evidence="10">
    <location>
        <begin position="1"/>
        <end position="101"/>
    </location>
</feature>
<dbReference type="PROSITE" id="PS00197">
    <property type="entry name" value="2FE2S_FER_1"/>
    <property type="match status" value="1"/>
</dbReference>
<dbReference type="AlphaFoldDB" id="A0A372EG36"/>
<dbReference type="PANTHER" id="PTHR47354:SF1">
    <property type="entry name" value="CARNITINE MONOOXYGENASE REDUCTASE SUBUNIT"/>
    <property type="match status" value="1"/>
</dbReference>
<organism evidence="11 12">
    <name type="scientific">Hydrogenophaga borbori</name>
    <dbReference type="NCBI Taxonomy" id="2294117"/>
    <lineage>
        <taxon>Bacteria</taxon>
        <taxon>Pseudomonadati</taxon>
        <taxon>Pseudomonadota</taxon>
        <taxon>Betaproteobacteria</taxon>
        <taxon>Burkholderiales</taxon>
        <taxon>Comamonadaceae</taxon>
        <taxon>Hydrogenophaga</taxon>
    </lineage>
</organism>
<keyword evidence="2" id="KW-0285">Flavoprotein</keyword>
<gene>
    <name evidence="11" type="ORF">DY262_16735</name>
</gene>
<evidence type="ECO:0000256" key="5">
    <source>
        <dbReference type="ARBA" id="ARBA00022723"/>
    </source>
</evidence>
<keyword evidence="6" id="KW-0560">Oxidoreductase</keyword>
<keyword evidence="8" id="KW-0411">Iron-sulfur</keyword>
<dbReference type="InterPro" id="IPR017938">
    <property type="entry name" value="Riboflavin_synthase-like_b-brl"/>
</dbReference>
<dbReference type="SUPFAM" id="SSF52343">
    <property type="entry name" value="Ferredoxin reductase-like, C-terminal NADP-linked domain"/>
    <property type="match status" value="1"/>
</dbReference>
<dbReference type="Gene3D" id="3.10.20.30">
    <property type="match status" value="1"/>
</dbReference>
<evidence type="ECO:0000256" key="8">
    <source>
        <dbReference type="ARBA" id="ARBA00023014"/>
    </source>
</evidence>
<dbReference type="InterPro" id="IPR039261">
    <property type="entry name" value="FNR_nucleotide-bd"/>
</dbReference>
<dbReference type="InterPro" id="IPR054582">
    <property type="entry name" value="DmmA-like_N"/>
</dbReference>
<evidence type="ECO:0000313" key="12">
    <source>
        <dbReference type="Proteomes" id="UP000261931"/>
    </source>
</evidence>
<proteinExistence type="predicted"/>
<protein>
    <submittedName>
        <fullName evidence="11">Oxidoreductase</fullName>
    </submittedName>
</protein>
<dbReference type="PROSITE" id="PS51085">
    <property type="entry name" value="2FE2S_FER_2"/>
    <property type="match status" value="1"/>
</dbReference>
<dbReference type="InterPro" id="IPR036010">
    <property type="entry name" value="2Fe-2S_ferredoxin-like_sf"/>
</dbReference>
<dbReference type="InterPro" id="IPR017927">
    <property type="entry name" value="FAD-bd_FR_type"/>
</dbReference>
<dbReference type="PROSITE" id="PS51384">
    <property type="entry name" value="FAD_FR"/>
    <property type="match status" value="1"/>
</dbReference>
<keyword evidence="12" id="KW-1185">Reference proteome</keyword>
<dbReference type="InterPro" id="IPR006058">
    <property type="entry name" value="2Fe2S_fd_BS"/>
</dbReference>
<keyword evidence="7" id="KW-0408">Iron</keyword>
<evidence type="ECO:0000259" key="9">
    <source>
        <dbReference type="PROSITE" id="PS51085"/>
    </source>
</evidence>
<dbReference type="RefSeq" id="WP_116960248.1">
    <property type="nucleotide sequence ID" value="NZ_QVLS01000011.1"/>
</dbReference>
<dbReference type="Pfam" id="PF22290">
    <property type="entry name" value="DmmA-like_N"/>
    <property type="match status" value="1"/>
</dbReference>
<dbReference type="InterPro" id="IPR012675">
    <property type="entry name" value="Beta-grasp_dom_sf"/>
</dbReference>
<dbReference type="Proteomes" id="UP000261931">
    <property type="component" value="Unassembled WGS sequence"/>
</dbReference>
<accession>A0A372EG36</accession>
<dbReference type="Pfam" id="PF00111">
    <property type="entry name" value="Fer2"/>
    <property type="match status" value="1"/>
</dbReference>
<dbReference type="GO" id="GO:0016491">
    <property type="term" value="F:oxidoreductase activity"/>
    <property type="evidence" value="ECO:0007669"/>
    <property type="project" value="UniProtKB-KW"/>
</dbReference>
<dbReference type="GO" id="GO:0046872">
    <property type="term" value="F:metal ion binding"/>
    <property type="evidence" value="ECO:0007669"/>
    <property type="project" value="UniProtKB-KW"/>
</dbReference>
<dbReference type="Gene3D" id="3.40.50.80">
    <property type="entry name" value="Nucleotide-binding domain of ferredoxin-NADP reductase (FNR) module"/>
    <property type="match status" value="1"/>
</dbReference>
<evidence type="ECO:0000259" key="10">
    <source>
        <dbReference type="PROSITE" id="PS51384"/>
    </source>
</evidence>
<evidence type="ECO:0000256" key="1">
    <source>
        <dbReference type="ARBA" id="ARBA00001917"/>
    </source>
</evidence>
<reference evidence="11 12" key="1">
    <citation type="submission" date="2018-08" db="EMBL/GenBank/DDBJ databases">
        <title>Hydrogenophaga sp. LA-38 isolated from sludge.</title>
        <authorList>
            <person name="Im W.-T."/>
        </authorList>
    </citation>
    <scope>NUCLEOTIDE SEQUENCE [LARGE SCALE GENOMIC DNA]</scope>
    <source>
        <strain evidence="11 12">LA-38</strain>
    </source>
</reference>
<dbReference type="InterPro" id="IPR001041">
    <property type="entry name" value="2Fe-2S_ferredoxin-type"/>
</dbReference>
<keyword evidence="4" id="KW-0001">2Fe-2S</keyword>
<dbReference type="PANTHER" id="PTHR47354">
    <property type="entry name" value="NADH OXIDOREDUCTASE HCR"/>
    <property type="match status" value="1"/>
</dbReference>
<keyword evidence="5" id="KW-0479">Metal-binding</keyword>
<dbReference type="SUPFAM" id="SSF63380">
    <property type="entry name" value="Riboflavin synthase domain-like"/>
    <property type="match status" value="1"/>
</dbReference>